<dbReference type="SUPFAM" id="SSF51161">
    <property type="entry name" value="Trimeric LpxA-like enzymes"/>
    <property type="match status" value="1"/>
</dbReference>
<dbReference type="InterPro" id="IPR011004">
    <property type="entry name" value="Trimer_LpxA-like_sf"/>
</dbReference>
<dbReference type="AlphaFoldDB" id="A0A0S2TBU9"/>
<dbReference type="InterPro" id="IPR001451">
    <property type="entry name" value="Hexapep"/>
</dbReference>
<accession>A0A0S2TBU9</accession>
<evidence type="ECO:0000256" key="2">
    <source>
        <dbReference type="ARBA" id="ARBA00022679"/>
    </source>
</evidence>
<evidence type="ECO:0000259" key="7">
    <source>
        <dbReference type="Pfam" id="PF17836"/>
    </source>
</evidence>
<dbReference type="InterPro" id="IPR050179">
    <property type="entry name" value="Trans_hexapeptide_repeat"/>
</dbReference>
<evidence type="ECO:0000256" key="3">
    <source>
        <dbReference type="ARBA" id="ARBA00022737"/>
    </source>
</evidence>
<dbReference type="InterPro" id="IPR018357">
    <property type="entry name" value="Hexapep_transf_CS"/>
</dbReference>
<gene>
    <name evidence="8" type="ORF">Tel_05540</name>
</gene>
<evidence type="ECO:0000256" key="6">
    <source>
        <dbReference type="PIRSR" id="PIRSR620019-2"/>
    </source>
</evidence>
<keyword evidence="4" id="KW-0012">Acyltransferase</keyword>
<keyword evidence="9" id="KW-1185">Reference proteome</keyword>
<dbReference type="Pfam" id="PF17836">
    <property type="entry name" value="PglD_N"/>
    <property type="match status" value="1"/>
</dbReference>
<reference evidence="8" key="1">
    <citation type="submission" date="2015-10" db="EMBL/GenBank/DDBJ databases">
        <title>Description of Candidatus Tenderia electrophaga gen. nov, sp. nov., an Uncultivated Electroautotroph from a Biocathode Enrichment.</title>
        <authorList>
            <person name="Eddie B.J."/>
            <person name="Malanoski A.P."/>
            <person name="Wang Z."/>
            <person name="Hall R.J."/>
            <person name="Oh S.D."/>
            <person name="Heiner C."/>
            <person name="Lin B."/>
            <person name="Strycharz-Glaven S.M."/>
        </authorList>
    </citation>
    <scope>NUCLEOTIDE SEQUENCE [LARGE SCALE GENOMIC DNA]</scope>
    <source>
        <strain evidence="8">NRL1</strain>
    </source>
</reference>
<feature type="site" description="Increases basicity of active site His" evidence="5">
    <location>
        <position position="140"/>
    </location>
</feature>
<dbReference type="PROSITE" id="PS00101">
    <property type="entry name" value="HEXAPEP_TRANSFERASES"/>
    <property type="match status" value="1"/>
</dbReference>
<evidence type="ECO:0000313" key="8">
    <source>
        <dbReference type="EMBL" id="ALP52652.1"/>
    </source>
</evidence>
<dbReference type="STRING" id="1748243.Tel_05540"/>
<organism evidence="8 9">
    <name type="scientific">Candidatus Tenderia electrophaga</name>
    <dbReference type="NCBI Taxonomy" id="1748243"/>
    <lineage>
        <taxon>Bacteria</taxon>
        <taxon>Pseudomonadati</taxon>
        <taxon>Pseudomonadota</taxon>
        <taxon>Gammaproteobacteria</taxon>
        <taxon>Candidatus Tenderiales</taxon>
        <taxon>Candidatus Tenderiaceae</taxon>
        <taxon>Candidatus Tenderia</taxon>
    </lineage>
</organism>
<name>A0A0S2TBU9_9GAMM</name>
<dbReference type="Gene3D" id="2.160.10.10">
    <property type="entry name" value="Hexapeptide repeat proteins"/>
    <property type="match status" value="1"/>
</dbReference>
<evidence type="ECO:0000256" key="4">
    <source>
        <dbReference type="ARBA" id="ARBA00023315"/>
    </source>
</evidence>
<dbReference type="KEGG" id="tee:Tel_05540"/>
<feature type="domain" description="PglD N-terminal" evidence="7">
    <location>
        <begin position="5"/>
        <end position="80"/>
    </location>
</feature>
<dbReference type="Gene3D" id="3.40.50.20">
    <property type="match status" value="1"/>
</dbReference>
<dbReference type="PANTHER" id="PTHR43300">
    <property type="entry name" value="ACETYLTRANSFERASE"/>
    <property type="match status" value="1"/>
</dbReference>
<feature type="binding site" evidence="6">
    <location>
        <position position="148"/>
    </location>
    <ligand>
        <name>acetyl-CoA</name>
        <dbReference type="ChEBI" id="CHEBI:57288"/>
    </ligand>
</feature>
<dbReference type="Pfam" id="PF14602">
    <property type="entry name" value="Hexapep_2"/>
    <property type="match status" value="1"/>
</dbReference>
<dbReference type="NCBIfam" id="TIGR03570">
    <property type="entry name" value="NeuD_NnaD"/>
    <property type="match status" value="1"/>
</dbReference>
<dbReference type="EMBL" id="CP013099">
    <property type="protein sequence ID" value="ALP52652.1"/>
    <property type="molecule type" value="Genomic_DNA"/>
</dbReference>
<sequence>MNRPVIILGGGGHAKVLAEALLRMQRSIIGFTDPQPHASLLQDIPHLGGDETVFEHRPDTVLLVNGLGSVGDTRARQALFAGFIEKDYRFAAVTHPRAILSRTDVETGQGCQILAGAVVNPGVRLGDNVIINSGAIVEHDCRIGDHVHISSGALVCGGCSIEEGAHIGAGAIIIQGITIGHGTVVAAGSVVISNVDPLTLVAGVPAQVKRGRA</sequence>
<protein>
    <recommendedName>
        <fullName evidence="7">PglD N-terminal domain-containing protein</fullName>
    </recommendedName>
</protein>
<dbReference type="GO" id="GO:0016746">
    <property type="term" value="F:acyltransferase activity"/>
    <property type="evidence" value="ECO:0007669"/>
    <property type="project" value="UniProtKB-KW"/>
</dbReference>
<dbReference type="PANTHER" id="PTHR43300:SF7">
    <property type="entry name" value="UDP-N-ACETYLBACILLOSAMINE N-ACETYLTRANSFERASE"/>
    <property type="match status" value="1"/>
</dbReference>
<feature type="active site" description="Proton acceptor" evidence="5">
    <location>
        <position position="139"/>
    </location>
</feature>
<dbReference type="InterPro" id="IPR020019">
    <property type="entry name" value="AcTrfase_PglD-like"/>
</dbReference>
<dbReference type="InterPro" id="IPR041561">
    <property type="entry name" value="PglD_N"/>
</dbReference>
<evidence type="ECO:0000256" key="5">
    <source>
        <dbReference type="PIRSR" id="PIRSR620019-1"/>
    </source>
</evidence>
<evidence type="ECO:0000256" key="1">
    <source>
        <dbReference type="ARBA" id="ARBA00007274"/>
    </source>
</evidence>
<dbReference type="CDD" id="cd03360">
    <property type="entry name" value="LbH_AT_putative"/>
    <property type="match status" value="1"/>
</dbReference>
<keyword evidence="2" id="KW-0808">Transferase</keyword>
<feature type="binding site" evidence="6">
    <location>
        <position position="71"/>
    </location>
    <ligand>
        <name>substrate</name>
    </ligand>
</feature>
<proteinExistence type="inferred from homology"/>
<evidence type="ECO:0000313" key="9">
    <source>
        <dbReference type="Proteomes" id="UP000055136"/>
    </source>
</evidence>
<dbReference type="Proteomes" id="UP000055136">
    <property type="component" value="Chromosome"/>
</dbReference>
<dbReference type="Pfam" id="PF00132">
    <property type="entry name" value="Hexapep"/>
    <property type="match status" value="1"/>
</dbReference>
<comment type="similarity">
    <text evidence="1">Belongs to the transferase hexapeptide repeat family.</text>
</comment>
<keyword evidence="3" id="KW-0677">Repeat</keyword>